<sequence>MQLLTTLCILLALSDLVSTMPTVQHVETRPRNDPLFVATYSCLKKGYSLVRPFAWDAPVNRQETANVTRFTSVPKLLGYRRRTSPWQDIPDPFVSGVLSGA</sequence>
<proteinExistence type="predicted"/>
<reference evidence="3" key="1">
    <citation type="submission" date="2016-03" db="EMBL/GenBank/DDBJ databases">
        <authorList>
            <person name="Guldener U."/>
        </authorList>
    </citation>
    <scope>NUCLEOTIDE SEQUENCE [LARGE SCALE GENOMIC DNA]</scope>
</reference>
<protein>
    <submittedName>
        <fullName evidence="2">Uncharacterized protein</fullName>
    </submittedName>
</protein>
<keyword evidence="1" id="KW-0732">Signal</keyword>
<gene>
    <name evidence="2" type="ORF">RSE6_02489</name>
</gene>
<dbReference type="AlphaFoldDB" id="A0A1E1M0D3"/>
<feature type="signal peptide" evidence="1">
    <location>
        <begin position="1"/>
        <end position="19"/>
    </location>
</feature>
<evidence type="ECO:0000256" key="1">
    <source>
        <dbReference type="SAM" id="SignalP"/>
    </source>
</evidence>
<dbReference type="EMBL" id="FJVC01000095">
    <property type="protein sequence ID" value="CZT42564.1"/>
    <property type="molecule type" value="Genomic_DNA"/>
</dbReference>
<evidence type="ECO:0000313" key="3">
    <source>
        <dbReference type="Proteomes" id="UP000177625"/>
    </source>
</evidence>
<keyword evidence="3" id="KW-1185">Reference proteome</keyword>
<name>A0A1E1M0D3_RHYSE</name>
<organism evidence="2 3">
    <name type="scientific">Rhynchosporium secalis</name>
    <name type="common">Barley scald fungus</name>
    <dbReference type="NCBI Taxonomy" id="38038"/>
    <lineage>
        <taxon>Eukaryota</taxon>
        <taxon>Fungi</taxon>
        <taxon>Dikarya</taxon>
        <taxon>Ascomycota</taxon>
        <taxon>Pezizomycotina</taxon>
        <taxon>Leotiomycetes</taxon>
        <taxon>Helotiales</taxon>
        <taxon>Ploettnerulaceae</taxon>
        <taxon>Rhynchosporium</taxon>
    </lineage>
</organism>
<accession>A0A1E1M0D3</accession>
<dbReference type="Proteomes" id="UP000177625">
    <property type="component" value="Unassembled WGS sequence"/>
</dbReference>
<evidence type="ECO:0000313" key="2">
    <source>
        <dbReference type="EMBL" id="CZT42564.1"/>
    </source>
</evidence>
<feature type="chain" id="PRO_5009447849" evidence="1">
    <location>
        <begin position="20"/>
        <end position="101"/>
    </location>
</feature>